<sequence>MGSVKAIRNAILLSSQKPFSKIFQRLANKSMEGLNISSNSTSGAA</sequence>
<evidence type="ECO:0000313" key="2">
    <source>
        <dbReference type="Proteomes" id="UP000092565"/>
    </source>
</evidence>
<evidence type="ECO:0000313" key="1">
    <source>
        <dbReference type="EMBL" id="ANP36149.1"/>
    </source>
</evidence>
<organism evidence="1 2">
    <name type="scientific">Phaeobacter gallaeciensis</name>
    <dbReference type="NCBI Taxonomy" id="60890"/>
    <lineage>
        <taxon>Bacteria</taxon>
        <taxon>Pseudomonadati</taxon>
        <taxon>Pseudomonadota</taxon>
        <taxon>Alphaproteobacteria</taxon>
        <taxon>Rhodobacterales</taxon>
        <taxon>Roseobacteraceae</taxon>
        <taxon>Phaeobacter</taxon>
    </lineage>
</organism>
<dbReference type="AlphaFoldDB" id="A0A1B0ZPQ4"/>
<gene>
    <name evidence="1" type="ORF">JL2886_01229</name>
</gene>
<dbReference type="Proteomes" id="UP000092565">
    <property type="component" value="Chromosome"/>
</dbReference>
<protein>
    <submittedName>
        <fullName evidence="1">Uncharacterized protein</fullName>
    </submittedName>
</protein>
<proteinExistence type="predicted"/>
<keyword evidence="2" id="KW-1185">Reference proteome</keyword>
<accession>A0A1B0ZPQ4</accession>
<dbReference type="EMBL" id="CP015124">
    <property type="protein sequence ID" value="ANP36149.1"/>
    <property type="molecule type" value="Genomic_DNA"/>
</dbReference>
<name>A0A1B0ZPQ4_9RHOB</name>
<reference evidence="1 2" key="1">
    <citation type="submission" date="2016-04" db="EMBL/GenBank/DDBJ databases">
        <authorList>
            <person name="Evans L.H."/>
            <person name="Alamgir A."/>
            <person name="Owens N."/>
            <person name="Weber N.D."/>
            <person name="Virtaneva K."/>
            <person name="Barbian K."/>
            <person name="Babar A."/>
            <person name="Rosenke K."/>
        </authorList>
    </citation>
    <scope>NUCLEOTIDE SEQUENCE [LARGE SCALE GENOMIC DNA]</scope>
    <source>
        <strain evidence="1 2">JL2886</strain>
    </source>
</reference>